<dbReference type="GO" id="GO:0046872">
    <property type="term" value="F:metal ion binding"/>
    <property type="evidence" value="ECO:0007669"/>
    <property type="project" value="UniProtKB-KW"/>
</dbReference>
<keyword evidence="2" id="KW-0479">Metal-binding</keyword>
<gene>
    <name evidence="6" type="ORF">CPB84DRAFT_1684572</name>
</gene>
<dbReference type="EMBL" id="JADNYJ010000088">
    <property type="protein sequence ID" value="KAF8887864.1"/>
    <property type="molecule type" value="Genomic_DNA"/>
</dbReference>
<dbReference type="AlphaFoldDB" id="A0A9P5NH12"/>
<dbReference type="PANTHER" id="PTHR33337">
    <property type="entry name" value="GFA DOMAIN-CONTAINING PROTEIN"/>
    <property type="match status" value="1"/>
</dbReference>
<dbReference type="InterPro" id="IPR011057">
    <property type="entry name" value="Mss4-like_sf"/>
</dbReference>
<dbReference type="PANTHER" id="PTHR33337:SF40">
    <property type="entry name" value="CENP-V_GFA DOMAIN-CONTAINING PROTEIN-RELATED"/>
    <property type="match status" value="1"/>
</dbReference>
<evidence type="ECO:0000256" key="1">
    <source>
        <dbReference type="ARBA" id="ARBA00005495"/>
    </source>
</evidence>
<feature type="domain" description="CENP-V/GFA" evidence="5">
    <location>
        <begin position="2"/>
        <end position="113"/>
    </location>
</feature>
<evidence type="ECO:0000313" key="7">
    <source>
        <dbReference type="Proteomes" id="UP000724874"/>
    </source>
</evidence>
<evidence type="ECO:0000256" key="3">
    <source>
        <dbReference type="ARBA" id="ARBA00022833"/>
    </source>
</evidence>
<reference evidence="6" key="1">
    <citation type="submission" date="2020-11" db="EMBL/GenBank/DDBJ databases">
        <authorList>
            <consortium name="DOE Joint Genome Institute"/>
            <person name="Ahrendt S."/>
            <person name="Riley R."/>
            <person name="Andreopoulos W."/>
            <person name="LaButti K."/>
            <person name="Pangilinan J."/>
            <person name="Ruiz-duenas F.J."/>
            <person name="Barrasa J.M."/>
            <person name="Sanchez-Garcia M."/>
            <person name="Camarero S."/>
            <person name="Miyauchi S."/>
            <person name="Serrano A."/>
            <person name="Linde D."/>
            <person name="Babiker R."/>
            <person name="Drula E."/>
            <person name="Ayuso-Fernandez I."/>
            <person name="Pacheco R."/>
            <person name="Padilla G."/>
            <person name="Ferreira P."/>
            <person name="Barriuso J."/>
            <person name="Kellner H."/>
            <person name="Castanera R."/>
            <person name="Alfaro M."/>
            <person name="Ramirez L."/>
            <person name="Pisabarro A.G."/>
            <person name="Kuo A."/>
            <person name="Tritt A."/>
            <person name="Lipzen A."/>
            <person name="He G."/>
            <person name="Yan M."/>
            <person name="Ng V."/>
            <person name="Cullen D."/>
            <person name="Martin F."/>
            <person name="Rosso M.-N."/>
            <person name="Henrissat B."/>
            <person name="Hibbett D."/>
            <person name="Martinez A.T."/>
            <person name="Grigoriev I.V."/>
        </authorList>
    </citation>
    <scope>NUCLEOTIDE SEQUENCE</scope>
    <source>
        <strain evidence="6">AH 44721</strain>
    </source>
</reference>
<comment type="caution">
    <text evidence="6">The sequence shown here is derived from an EMBL/GenBank/DDBJ whole genome shotgun (WGS) entry which is preliminary data.</text>
</comment>
<dbReference type="SUPFAM" id="SSF51316">
    <property type="entry name" value="Mss4-like"/>
    <property type="match status" value="1"/>
</dbReference>
<dbReference type="Gene3D" id="3.90.1590.10">
    <property type="entry name" value="glutathione-dependent formaldehyde- activating enzyme (gfa)"/>
    <property type="match status" value="1"/>
</dbReference>
<evidence type="ECO:0000259" key="5">
    <source>
        <dbReference type="Pfam" id="PF04828"/>
    </source>
</evidence>
<dbReference type="GO" id="GO:0016846">
    <property type="term" value="F:carbon-sulfur lyase activity"/>
    <property type="evidence" value="ECO:0007669"/>
    <property type="project" value="InterPro"/>
</dbReference>
<comment type="similarity">
    <text evidence="1">Belongs to the Gfa family.</text>
</comment>
<accession>A0A9P5NH12</accession>
<dbReference type="OrthoDB" id="9985472at2759"/>
<protein>
    <recommendedName>
        <fullName evidence="5">CENP-V/GFA domain-containing protein</fullName>
    </recommendedName>
</protein>
<dbReference type="Pfam" id="PF04828">
    <property type="entry name" value="GFA"/>
    <property type="match status" value="1"/>
</dbReference>
<evidence type="ECO:0000313" key="6">
    <source>
        <dbReference type="EMBL" id="KAF8887864.1"/>
    </source>
</evidence>
<organism evidence="6 7">
    <name type="scientific">Gymnopilus junonius</name>
    <name type="common">Spectacular rustgill mushroom</name>
    <name type="synonym">Gymnopilus spectabilis subsp. junonius</name>
    <dbReference type="NCBI Taxonomy" id="109634"/>
    <lineage>
        <taxon>Eukaryota</taxon>
        <taxon>Fungi</taxon>
        <taxon>Dikarya</taxon>
        <taxon>Basidiomycota</taxon>
        <taxon>Agaricomycotina</taxon>
        <taxon>Agaricomycetes</taxon>
        <taxon>Agaricomycetidae</taxon>
        <taxon>Agaricales</taxon>
        <taxon>Agaricineae</taxon>
        <taxon>Hymenogastraceae</taxon>
        <taxon>Gymnopilus</taxon>
    </lineage>
</organism>
<dbReference type="Proteomes" id="UP000724874">
    <property type="component" value="Unassembled WGS sequence"/>
</dbReference>
<name>A0A9P5NH12_GYMJU</name>
<evidence type="ECO:0000256" key="4">
    <source>
        <dbReference type="ARBA" id="ARBA00023239"/>
    </source>
</evidence>
<dbReference type="InterPro" id="IPR006913">
    <property type="entry name" value="CENP-V/GFA"/>
</dbReference>
<evidence type="ECO:0000256" key="2">
    <source>
        <dbReference type="ARBA" id="ARBA00022723"/>
    </source>
</evidence>
<keyword evidence="3" id="KW-0862">Zinc</keyword>
<sequence>DPIPFRCCHCQNCKKRRVLLMTNTFLRKIRIYLHSLRLGFQKICITEGEEMLTIYPDQATWNGATLNRYFCSHCGSNVFLKSTDKAAIQHGILIIALGTLDDEVDWVPRTELWPELRRHFVHGIETKKKAKL</sequence>
<feature type="non-terminal residue" evidence="6">
    <location>
        <position position="1"/>
    </location>
</feature>
<keyword evidence="7" id="KW-1185">Reference proteome</keyword>
<keyword evidence="4" id="KW-0456">Lyase</keyword>
<proteinExistence type="inferred from homology"/>